<dbReference type="EMBL" id="JACBJI010000002">
    <property type="protein sequence ID" value="NYA70491.1"/>
    <property type="molecule type" value="Genomic_DNA"/>
</dbReference>
<dbReference type="AlphaFoldDB" id="A0A7Y8Y125"/>
<evidence type="ECO:0000313" key="1">
    <source>
        <dbReference type="EMBL" id="NYA70491.1"/>
    </source>
</evidence>
<name>A0A7Y8Y125_9FLAO</name>
<proteinExistence type="predicted"/>
<protein>
    <recommendedName>
        <fullName evidence="3">Nucleotidyltransferase domain-containing protein</fullName>
    </recommendedName>
</protein>
<dbReference type="RefSeq" id="WP_176005300.1">
    <property type="nucleotide sequence ID" value="NZ_JABWMI010000006.1"/>
</dbReference>
<evidence type="ECO:0008006" key="3">
    <source>
        <dbReference type="Google" id="ProtNLM"/>
    </source>
</evidence>
<keyword evidence="2" id="KW-1185">Reference proteome</keyword>
<evidence type="ECO:0000313" key="2">
    <source>
        <dbReference type="Proteomes" id="UP000535020"/>
    </source>
</evidence>
<dbReference type="Proteomes" id="UP000535020">
    <property type="component" value="Unassembled WGS sequence"/>
</dbReference>
<gene>
    <name evidence="1" type="ORF">HZF10_06125</name>
</gene>
<accession>A0A7Y8Y125</accession>
<comment type="caution">
    <text evidence="1">The sequence shown here is derived from an EMBL/GenBank/DDBJ whole genome shotgun (WGS) entry which is preliminary data.</text>
</comment>
<organism evidence="1 2">
    <name type="scientific">Flavobacterium agri</name>
    <dbReference type="NCBI Taxonomy" id="2743471"/>
    <lineage>
        <taxon>Bacteria</taxon>
        <taxon>Pseudomonadati</taxon>
        <taxon>Bacteroidota</taxon>
        <taxon>Flavobacteriia</taxon>
        <taxon>Flavobacteriales</taxon>
        <taxon>Flavobacteriaceae</taxon>
        <taxon>Flavobacterium</taxon>
    </lineage>
</organism>
<sequence length="261" mass="31045">MNHIDYREVADILPFPLTFDHILLLTGSKGWGIAESADNLSDYDFLILCDRQNFDQLYERDMTIVSTTFRNRKCFVQIRSLQWLDERLDSESLDIQVLYQWIVMNARLISGNAALYDQIRNSSLEKYRKNHVRYLTHYAIKYKVREYDMRSAKKRGLKLEYLLYAAQYMENAIKLLSSLHGMPFPYPKWYSKHLLLLDSANDEFLELLHSETFAFNGPVYDLKEMQKKVENFLLSRAVGTPLAIHETLRNIFEKWWIYNEN</sequence>
<reference evidence="1 2" key="1">
    <citation type="submission" date="2020-07" db="EMBL/GenBank/DDBJ databases">
        <authorList>
            <person name="Sun Q."/>
        </authorList>
    </citation>
    <scope>NUCLEOTIDE SEQUENCE [LARGE SCALE GENOMIC DNA]</scope>
    <source>
        <strain evidence="1 2">MAH-1</strain>
    </source>
</reference>